<evidence type="ECO:0000313" key="2">
    <source>
        <dbReference type="EMBL" id="ROQ00017.1"/>
    </source>
</evidence>
<reference evidence="2 3" key="1">
    <citation type="submission" date="2018-11" db="EMBL/GenBank/DDBJ databases">
        <title>Genomic Encyclopedia of Type Strains, Phase IV (KMG-IV): sequencing the most valuable type-strain genomes for metagenomic binning, comparative biology and taxonomic classification.</title>
        <authorList>
            <person name="Goeker M."/>
        </authorList>
    </citation>
    <scope>NUCLEOTIDE SEQUENCE [LARGE SCALE GENOMIC DNA]</scope>
    <source>
        <strain evidence="2 3">DSM 5900</strain>
    </source>
</reference>
<comment type="caution">
    <text evidence="2">The sequence shown here is derived from an EMBL/GenBank/DDBJ whole genome shotgun (WGS) entry which is preliminary data.</text>
</comment>
<dbReference type="GO" id="GO:0045271">
    <property type="term" value="C:respiratory chain complex I"/>
    <property type="evidence" value="ECO:0007669"/>
    <property type="project" value="InterPro"/>
</dbReference>
<evidence type="ECO:0000313" key="3">
    <source>
        <dbReference type="Proteomes" id="UP000278222"/>
    </source>
</evidence>
<keyword evidence="2" id="KW-0830">Ubiquinone</keyword>
<dbReference type="PANTHER" id="PTHR12910">
    <property type="entry name" value="NADH-UBIQUINONE OXIDOREDUCTASE SUBUNIT B17.2"/>
    <property type="match status" value="1"/>
</dbReference>
<proteinExistence type="predicted"/>
<dbReference type="EMBL" id="RJKX01000013">
    <property type="protein sequence ID" value="ROQ00017.1"/>
    <property type="molecule type" value="Genomic_DNA"/>
</dbReference>
<protein>
    <submittedName>
        <fullName evidence="2">NADH:ubiquinone oxidoreductase subunit</fullName>
    </submittedName>
</protein>
<sequence>MTLGTRLFTWLRGREVGSDHLGNRYYMERKAGPGDRSRRWVVYNGAAEATRVPPEWHAWLHHTVAAVPAAGAGQPHRAWQKEHLPNQTGTETAYRPPGHVLQGGRRARATGDYEPWRPN</sequence>
<dbReference type="Pfam" id="PF05071">
    <property type="entry name" value="NDUFA12"/>
    <property type="match status" value="1"/>
</dbReference>
<organism evidence="2 3">
    <name type="scientific">Stella humosa</name>
    <dbReference type="NCBI Taxonomy" id="94"/>
    <lineage>
        <taxon>Bacteria</taxon>
        <taxon>Pseudomonadati</taxon>
        <taxon>Pseudomonadota</taxon>
        <taxon>Alphaproteobacteria</taxon>
        <taxon>Rhodospirillales</taxon>
        <taxon>Stellaceae</taxon>
        <taxon>Stella</taxon>
    </lineage>
</organism>
<dbReference type="InterPro" id="IPR007763">
    <property type="entry name" value="NDUFA12"/>
</dbReference>
<feature type="region of interest" description="Disordered" evidence="1">
    <location>
        <begin position="85"/>
        <end position="119"/>
    </location>
</feature>
<dbReference type="Proteomes" id="UP000278222">
    <property type="component" value="Unassembled WGS sequence"/>
</dbReference>
<dbReference type="GO" id="GO:0006979">
    <property type="term" value="P:response to oxidative stress"/>
    <property type="evidence" value="ECO:0007669"/>
    <property type="project" value="TreeGrafter"/>
</dbReference>
<feature type="compositionally biased region" description="Basic and acidic residues" evidence="1">
    <location>
        <begin position="109"/>
        <end position="119"/>
    </location>
</feature>
<dbReference type="RefSeq" id="WP_123689341.1">
    <property type="nucleotide sequence ID" value="NZ_AP019700.1"/>
</dbReference>
<name>A0A3N1MBE2_9PROT</name>
<gene>
    <name evidence="2" type="ORF">EDC65_1812</name>
</gene>
<dbReference type="OrthoDB" id="9795340at2"/>
<dbReference type="AlphaFoldDB" id="A0A3N1MBE2"/>
<keyword evidence="3" id="KW-1185">Reference proteome</keyword>
<dbReference type="NCBIfam" id="NF006040">
    <property type="entry name" value="PRK08183.1"/>
    <property type="match status" value="1"/>
</dbReference>
<dbReference type="PANTHER" id="PTHR12910:SF2">
    <property type="entry name" value="NADH DEHYDROGENASE [UBIQUINONE] 1 ALPHA SUBCOMPLEX SUBUNIT 12"/>
    <property type="match status" value="1"/>
</dbReference>
<evidence type="ECO:0000256" key="1">
    <source>
        <dbReference type="SAM" id="MobiDB-lite"/>
    </source>
</evidence>
<accession>A0A3N1MBE2</accession>